<organism evidence="1 2">
    <name type="scientific">Romanomermis culicivorax</name>
    <name type="common">Nematode worm</name>
    <dbReference type="NCBI Taxonomy" id="13658"/>
    <lineage>
        <taxon>Eukaryota</taxon>
        <taxon>Metazoa</taxon>
        <taxon>Ecdysozoa</taxon>
        <taxon>Nematoda</taxon>
        <taxon>Enoplea</taxon>
        <taxon>Dorylaimia</taxon>
        <taxon>Mermithida</taxon>
        <taxon>Mermithoidea</taxon>
        <taxon>Mermithidae</taxon>
        <taxon>Romanomermis</taxon>
    </lineage>
</organism>
<keyword evidence="1" id="KW-1185">Reference proteome</keyword>
<evidence type="ECO:0000313" key="1">
    <source>
        <dbReference type="Proteomes" id="UP000887565"/>
    </source>
</evidence>
<sequence length="106" mass="11918">MHETTEFILGSCGAAMNVVSINVIQGVMCKNKNQNYNSICWVGSPSYFIREMPVENGTRSNVQNVKNETLTGTYLVFIPEHAGYDLTHKTFQLYLNFTALVSSYLL</sequence>
<accession>A0A915L6P9</accession>
<proteinExistence type="predicted"/>
<protein>
    <submittedName>
        <fullName evidence="2">Uncharacterized protein</fullName>
    </submittedName>
</protein>
<evidence type="ECO:0000313" key="2">
    <source>
        <dbReference type="WBParaSite" id="nRc.2.0.1.t46795-RA"/>
    </source>
</evidence>
<dbReference type="AlphaFoldDB" id="A0A915L6P9"/>
<name>A0A915L6P9_ROMCU</name>
<reference evidence="2" key="1">
    <citation type="submission" date="2022-11" db="UniProtKB">
        <authorList>
            <consortium name="WormBaseParasite"/>
        </authorList>
    </citation>
    <scope>IDENTIFICATION</scope>
</reference>
<dbReference type="WBParaSite" id="nRc.2.0.1.t46795-RA">
    <property type="protein sequence ID" value="nRc.2.0.1.t46795-RA"/>
    <property type="gene ID" value="nRc.2.0.1.g46795"/>
</dbReference>
<dbReference type="Proteomes" id="UP000887565">
    <property type="component" value="Unplaced"/>
</dbReference>